<accession>A0A7D5KLZ3</accession>
<name>A0A7D5KLZ3_9EURY</name>
<protein>
    <submittedName>
        <fullName evidence="2">DUF892 family protein</fullName>
    </submittedName>
</protein>
<organism evidence="2 3">
    <name type="scientific">Halorarum halophilum</name>
    <dbReference type="NCBI Taxonomy" id="2743090"/>
    <lineage>
        <taxon>Archaea</taxon>
        <taxon>Methanobacteriati</taxon>
        <taxon>Methanobacteriota</taxon>
        <taxon>Stenosarchaea group</taxon>
        <taxon>Halobacteria</taxon>
        <taxon>Halobacteriales</taxon>
        <taxon>Haloferacaceae</taxon>
        <taxon>Halorarum</taxon>
    </lineage>
</organism>
<dbReference type="PANTHER" id="PTHR30565:SF9">
    <property type="entry name" value="PROTEIN YCIF"/>
    <property type="match status" value="1"/>
</dbReference>
<dbReference type="GeneID" id="56029157"/>
<dbReference type="InterPro" id="IPR047114">
    <property type="entry name" value="YciF"/>
</dbReference>
<dbReference type="Proteomes" id="UP000509750">
    <property type="component" value="Chromosome"/>
</dbReference>
<reference evidence="2 3" key="1">
    <citation type="submission" date="2020-07" db="EMBL/GenBank/DDBJ databases">
        <title>Gai3-2, isolated from salt lake.</title>
        <authorList>
            <person name="Cui H."/>
            <person name="Shi X."/>
        </authorList>
    </citation>
    <scope>NUCLEOTIDE SEQUENCE [LARGE SCALE GENOMIC DNA]</scope>
    <source>
        <strain evidence="2 3">Gai3-2</strain>
    </source>
</reference>
<dbReference type="InterPro" id="IPR012347">
    <property type="entry name" value="Ferritin-like"/>
</dbReference>
<feature type="compositionally biased region" description="Polar residues" evidence="1">
    <location>
        <begin position="151"/>
        <end position="162"/>
    </location>
</feature>
<dbReference type="OrthoDB" id="331081at2157"/>
<dbReference type="InterPro" id="IPR010287">
    <property type="entry name" value="DUF892_YciF-like"/>
</dbReference>
<dbReference type="Gene3D" id="1.20.1260.10">
    <property type="match status" value="1"/>
</dbReference>
<evidence type="ECO:0000313" key="3">
    <source>
        <dbReference type="Proteomes" id="UP000509750"/>
    </source>
</evidence>
<dbReference type="Pfam" id="PF05974">
    <property type="entry name" value="DUF892"/>
    <property type="match status" value="1"/>
</dbReference>
<feature type="compositionally biased region" description="Polar residues" evidence="1">
    <location>
        <begin position="33"/>
        <end position="44"/>
    </location>
</feature>
<evidence type="ECO:0000256" key="1">
    <source>
        <dbReference type="SAM" id="MobiDB-lite"/>
    </source>
</evidence>
<dbReference type="SUPFAM" id="SSF47240">
    <property type="entry name" value="Ferritin-like"/>
    <property type="match status" value="1"/>
</dbReference>
<keyword evidence="3" id="KW-1185">Reference proteome</keyword>
<proteinExistence type="predicted"/>
<dbReference type="KEGG" id="halg:HUG10_09950"/>
<evidence type="ECO:0000313" key="2">
    <source>
        <dbReference type="EMBL" id="QLG27855.1"/>
    </source>
</evidence>
<gene>
    <name evidence="2" type="ORF">HUG10_09950</name>
</gene>
<dbReference type="EMBL" id="CP058529">
    <property type="protein sequence ID" value="QLG27855.1"/>
    <property type="molecule type" value="Genomic_DNA"/>
</dbReference>
<dbReference type="RefSeq" id="WP_179169430.1">
    <property type="nucleotide sequence ID" value="NZ_CP058529.1"/>
</dbReference>
<dbReference type="PANTHER" id="PTHR30565">
    <property type="entry name" value="PROTEIN YCIF"/>
    <property type="match status" value="1"/>
</dbReference>
<sequence>MTTESIEELFVEGLQELYYTEQQLVDALETLADQTSDETTSQAFSEHRDETEEHVDRLEQVFEQIGEEPQTREEQVVDALISEHEQFAGENEGEVLDRYNIAVGQKTEHYEIAAYGNVTSLAGKLGHDEAADLLEQTLREEEEALEELSQAGEQFDQQIASD</sequence>
<dbReference type="InterPro" id="IPR009078">
    <property type="entry name" value="Ferritin-like_SF"/>
</dbReference>
<dbReference type="AlphaFoldDB" id="A0A7D5KLZ3"/>
<feature type="region of interest" description="Disordered" evidence="1">
    <location>
        <begin position="142"/>
        <end position="162"/>
    </location>
</feature>
<feature type="region of interest" description="Disordered" evidence="1">
    <location>
        <begin position="33"/>
        <end position="53"/>
    </location>
</feature>